<proteinExistence type="predicted"/>
<sequence>MNEIETQKEKRPTTAKFYLPAVALPPHLDRIEDVVTDLFEFHGVVLIPETYNE</sequence>
<dbReference type="Proteomes" id="UP000605784">
    <property type="component" value="Unassembled WGS sequence"/>
</dbReference>
<evidence type="ECO:0000313" key="1">
    <source>
        <dbReference type="EMBL" id="GGN94675.1"/>
    </source>
</evidence>
<reference evidence="1" key="2">
    <citation type="submission" date="2020-09" db="EMBL/GenBank/DDBJ databases">
        <authorList>
            <person name="Sun Q."/>
            <person name="Ohkuma M."/>
        </authorList>
    </citation>
    <scope>NUCLEOTIDE SEQUENCE</scope>
    <source>
        <strain evidence="1">JCM 17820</strain>
    </source>
</reference>
<reference evidence="1" key="1">
    <citation type="journal article" date="2014" name="Int. J. Syst. Evol. Microbiol.">
        <title>Complete genome sequence of Corynebacterium casei LMG S-19264T (=DSM 44701T), isolated from a smear-ripened cheese.</title>
        <authorList>
            <consortium name="US DOE Joint Genome Institute (JGI-PGF)"/>
            <person name="Walter F."/>
            <person name="Albersmeier A."/>
            <person name="Kalinowski J."/>
            <person name="Ruckert C."/>
        </authorList>
    </citation>
    <scope>NUCLEOTIDE SEQUENCE</scope>
    <source>
        <strain evidence="1">JCM 17820</strain>
    </source>
</reference>
<evidence type="ECO:0000313" key="2">
    <source>
        <dbReference type="Proteomes" id="UP000605784"/>
    </source>
</evidence>
<accession>A0A830GL24</accession>
<gene>
    <name evidence="1" type="ORF">GCM10009030_21250</name>
</gene>
<protein>
    <submittedName>
        <fullName evidence="1">Uncharacterized protein</fullName>
    </submittedName>
</protein>
<dbReference type="EMBL" id="BMOU01000003">
    <property type="protein sequence ID" value="GGN94675.1"/>
    <property type="molecule type" value="Genomic_DNA"/>
</dbReference>
<dbReference type="AlphaFoldDB" id="A0A830GL24"/>
<organism evidence="1 2">
    <name type="scientific">Haloarcula pellucida</name>
    <dbReference type="NCBI Taxonomy" id="1427151"/>
    <lineage>
        <taxon>Archaea</taxon>
        <taxon>Methanobacteriati</taxon>
        <taxon>Methanobacteriota</taxon>
        <taxon>Stenosarchaea group</taxon>
        <taxon>Halobacteria</taxon>
        <taxon>Halobacteriales</taxon>
        <taxon>Haloarculaceae</taxon>
        <taxon>Haloarcula</taxon>
    </lineage>
</organism>
<name>A0A830GL24_9EURY</name>
<dbReference type="RefSeq" id="WP_188997282.1">
    <property type="nucleotide sequence ID" value="NZ_BMOU01000003.1"/>
</dbReference>
<comment type="caution">
    <text evidence="1">The sequence shown here is derived from an EMBL/GenBank/DDBJ whole genome shotgun (WGS) entry which is preliminary data.</text>
</comment>
<keyword evidence="2" id="KW-1185">Reference proteome</keyword>